<organism evidence="3 4">
    <name type="scientific">Nocardia uniformis</name>
    <dbReference type="NCBI Taxonomy" id="53432"/>
    <lineage>
        <taxon>Bacteria</taxon>
        <taxon>Bacillati</taxon>
        <taxon>Actinomycetota</taxon>
        <taxon>Actinomycetes</taxon>
        <taxon>Mycobacteriales</taxon>
        <taxon>Nocardiaceae</taxon>
        <taxon>Nocardia</taxon>
    </lineage>
</organism>
<dbReference type="RefSeq" id="WP_067516169.1">
    <property type="nucleotide sequence ID" value="NZ_JABELX010000014.1"/>
</dbReference>
<proteinExistence type="predicted"/>
<evidence type="ECO:0000256" key="1">
    <source>
        <dbReference type="SAM" id="MobiDB-lite"/>
    </source>
</evidence>
<sequence>MHAPGAPLDGGASPESSGEPAPVPPLHRKNVLIAVGVYAAGVAVAFLWAFDLFGKVFELISNKCAAKRDFTVECEVVPPPSSALWGLLIAGGGMTLALVCALVIAAAAAVTRRNAWIWPAIALPVILVSGAIGHFLVNSAIAG</sequence>
<dbReference type="Proteomes" id="UP000586827">
    <property type="component" value="Unassembled WGS sequence"/>
</dbReference>
<feature type="region of interest" description="Disordered" evidence="1">
    <location>
        <begin position="1"/>
        <end position="22"/>
    </location>
</feature>
<feature type="transmembrane region" description="Helical" evidence="2">
    <location>
        <begin position="31"/>
        <end position="50"/>
    </location>
</feature>
<gene>
    <name evidence="3" type="ORF">HLB23_32305</name>
</gene>
<feature type="transmembrane region" description="Helical" evidence="2">
    <location>
        <begin position="116"/>
        <end position="137"/>
    </location>
</feature>
<keyword evidence="2" id="KW-1133">Transmembrane helix</keyword>
<reference evidence="3 4" key="1">
    <citation type="submission" date="2020-05" db="EMBL/GenBank/DDBJ databases">
        <title>MicrobeNet Type strains.</title>
        <authorList>
            <person name="Nicholson A.C."/>
        </authorList>
    </citation>
    <scope>NUCLEOTIDE SEQUENCE [LARGE SCALE GENOMIC DNA]</scope>
    <source>
        <strain evidence="3 4">JCM 3224</strain>
    </source>
</reference>
<feature type="transmembrane region" description="Helical" evidence="2">
    <location>
        <begin position="85"/>
        <end position="109"/>
    </location>
</feature>
<evidence type="ECO:0000256" key="2">
    <source>
        <dbReference type="SAM" id="Phobius"/>
    </source>
</evidence>
<accession>A0A849CE26</accession>
<protein>
    <submittedName>
        <fullName evidence="3">Uncharacterized protein</fullName>
    </submittedName>
</protein>
<evidence type="ECO:0000313" key="3">
    <source>
        <dbReference type="EMBL" id="NNH74477.1"/>
    </source>
</evidence>
<dbReference type="AlphaFoldDB" id="A0A849CE26"/>
<keyword evidence="4" id="KW-1185">Reference proteome</keyword>
<comment type="caution">
    <text evidence="3">The sequence shown here is derived from an EMBL/GenBank/DDBJ whole genome shotgun (WGS) entry which is preliminary data.</text>
</comment>
<keyword evidence="2" id="KW-0812">Transmembrane</keyword>
<name>A0A849CE26_9NOCA</name>
<keyword evidence="2" id="KW-0472">Membrane</keyword>
<dbReference type="EMBL" id="JABELX010000014">
    <property type="protein sequence ID" value="NNH74477.1"/>
    <property type="molecule type" value="Genomic_DNA"/>
</dbReference>
<evidence type="ECO:0000313" key="4">
    <source>
        <dbReference type="Proteomes" id="UP000586827"/>
    </source>
</evidence>